<comment type="similarity">
    <text evidence="1">Belongs to the NodU/CmcH family.</text>
</comment>
<sequence>MLILGINAFHGDSSACILQGGALVAAAEEERFRRIKHWAGFPSEAIRYCLAEAGAVLGDVDHIAINTDPMANILKKVGYTLKNRPDLRFVLDRIKNKRERAGIDDELNAAFPDHPMKGKVHYIEHHLSHLASSHLVSPFDESVAVSVDGFGDFSSGAWGVGRDDRIEIDNRVFFPHSLGIFYQALTQFIGFPNYGDEYKVMGLAPYGKPAFMEQMRQIVLAQADGSYALNLDLFRHHKEKIEYEWASGSPVVGELFNDELIRLVGVPKRAKDQPLKQVHHDIAHSVQAMYEEAFFHLLNCLHERHGLEAVCLAGGCAMNSVANGKIRRKTPFKKVYIQSAAGDAGGAIGSAFVVHHQLGIKVKRNFVMDHAYWGPQFSNEEVAALLKEKKSELEAANCIVEGIAEEGELCRRTAEAIAGGKVVGWFQGRMEWGPRALGNRSIICDPRRTDMKDILNLKIKRRESFRPFAPSILREKVGEWFEEDDDVPFMMKVFQIREEKRALIPAVTHVDGSGRLQTVYRDTNRRYYRLIEAFHDLTGVPIVLNTSFNENEPVVCRPEEALDCFLRTKMDSLVMGQWYVARMAG</sequence>
<dbReference type="Gene3D" id="3.30.420.40">
    <property type="match status" value="2"/>
</dbReference>
<evidence type="ECO:0000259" key="2">
    <source>
        <dbReference type="Pfam" id="PF02543"/>
    </source>
</evidence>
<dbReference type="PANTHER" id="PTHR34847:SF1">
    <property type="entry name" value="NODULATION PROTEIN U"/>
    <property type="match status" value="1"/>
</dbReference>
<dbReference type="OrthoDB" id="9780777at2"/>
<proteinExistence type="inferred from homology"/>
<dbReference type="InterPro" id="IPR003696">
    <property type="entry name" value="Carbtransf_dom"/>
</dbReference>
<feature type="domain" description="Carbamoyltransferase C-terminal" evidence="3">
    <location>
        <begin position="414"/>
        <end position="581"/>
    </location>
</feature>
<dbReference type="Gene3D" id="3.90.870.20">
    <property type="entry name" value="Carbamoyltransferase, C-terminal domain"/>
    <property type="match status" value="1"/>
</dbReference>
<dbReference type="EMBL" id="CP038033">
    <property type="protein sequence ID" value="QBQ55960.1"/>
    <property type="molecule type" value="Genomic_DNA"/>
</dbReference>
<dbReference type="CDD" id="cd24098">
    <property type="entry name" value="ASKHA_NBD_TobZ_N"/>
    <property type="match status" value="1"/>
</dbReference>
<dbReference type="SUPFAM" id="SSF53067">
    <property type="entry name" value="Actin-like ATPase domain"/>
    <property type="match status" value="1"/>
</dbReference>
<dbReference type="Pfam" id="PF16861">
    <property type="entry name" value="Carbam_trans_C"/>
    <property type="match status" value="1"/>
</dbReference>
<keyword evidence="4" id="KW-0808">Transferase</keyword>
<dbReference type="InterPro" id="IPR043129">
    <property type="entry name" value="ATPase_NBD"/>
</dbReference>
<keyword evidence="5" id="KW-1185">Reference proteome</keyword>
<dbReference type="InterPro" id="IPR038152">
    <property type="entry name" value="Carbam_trans_C_sf"/>
</dbReference>
<evidence type="ECO:0000313" key="4">
    <source>
        <dbReference type="EMBL" id="QBQ55960.1"/>
    </source>
</evidence>
<accession>A0A4P7C2Q8</accession>
<protein>
    <submittedName>
        <fullName evidence="4">Carbamoyltransferase</fullName>
    </submittedName>
</protein>
<dbReference type="InterPro" id="IPR031730">
    <property type="entry name" value="Carbam_trans_C"/>
</dbReference>
<dbReference type="GO" id="GO:0016740">
    <property type="term" value="F:transferase activity"/>
    <property type="evidence" value="ECO:0007669"/>
    <property type="project" value="UniProtKB-KW"/>
</dbReference>
<dbReference type="RefSeq" id="WP_134359215.1">
    <property type="nucleotide sequence ID" value="NZ_CP038033.1"/>
</dbReference>
<dbReference type="AlphaFoldDB" id="A0A4P7C2Q8"/>
<organism evidence="4 5">
    <name type="scientific">Nitrosococcus wardiae</name>
    <dbReference type="NCBI Taxonomy" id="1814290"/>
    <lineage>
        <taxon>Bacteria</taxon>
        <taxon>Pseudomonadati</taxon>
        <taxon>Pseudomonadota</taxon>
        <taxon>Gammaproteobacteria</taxon>
        <taxon>Chromatiales</taxon>
        <taxon>Chromatiaceae</taxon>
        <taxon>Nitrosococcus</taxon>
    </lineage>
</organism>
<dbReference type="Pfam" id="PF02543">
    <property type="entry name" value="Carbam_trans_N"/>
    <property type="match status" value="1"/>
</dbReference>
<dbReference type="InterPro" id="IPR051338">
    <property type="entry name" value="NodU/CmcH_Carbamoyltrnsfr"/>
</dbReference>
<evidence type="ECO:0000259" key="3">
    <source>
        <dbReference type="Pfam" id="PF16861"/>
    </source>
</evidence>
<dbReference type="KEGG" id="nwr:E3U44_16660"/>
<dbReference type="PANTHER" id="PTHR34847">
    <property type="entry name" value="NODULATION PROTEIN U"/>
    <property type="match status" value="1"/>
</dbReference>
<evidence type="ECO:0000313" key="5">
    <source>
        <dbReference type="Proteomes" id="UP000294325"/>
    </source>
</evidence>
<feature type="domain" description="Carbamoyltransferase" evidence="2">
    <location>
        <begin position="3"/>
        <end position="351"/>
    </location>
</feature>
<name>A0A4P7C2Q8_9GAMM</name>
<dbReference type="Proteomes" id="UP000294325">
    <property type="component" value="Chromosome"/>
</dbReference>
<evidence type="ECO:0000256" key="1">
    <source>
        <dbReference type="ARBA" id="ARBA00006129"/>
    </source>
</evidence>
<reference evidence="4 5" key="1">
    <citation type="submission" date="2019-03" db="EMBL/GenBank/DDBJ databases">
        <title>The genome sequence of Nitrosococcus wardiae strain D1FHST reveals the archetypal metabolic capacity of ammonia-oxidizing Gammaproteobacteria.</title>
        <authorList>
            <person name="Wang L."/>
            <person name="Lim C.K."/>
            <person name="Hanson T.E."/>
            <person name="Dang H."/>
            <person name="Klotz M.G."/>
        </authorList>
    </citation>
    <scope>NUCLEOTIDE SEQUENCE [LARGE SCALE GENOMIC DNA]</scope>
    <source>
        <strain evidence="4 5">D1FHS</strain>
    </source>
</reference>
<gene>
    <name evidence="4" type="ORF">E3U44_16660</name>
</gene>